<feature type="transmembrane region" description="Helical" evidence="7">
    <location>
        <begin position="371"/>
        <end position="388"/>
    </location>
</feature>
<feature type="transmembrane region" description="Helical" evidence="7">
    <location>
        <begin position="155"/>
        <end position="179"/>
    </location>
</feature>
<dbReference type="PANTHER" id="PTHR23514">
    <property type="entry name" value="BYPASS OF STOP CODON PROTEIN 6"/>
    <property type="match status" value="1"/>
</dbReference>
<feature type="transmembrane region" description="Helical" evidence="7">
    <location>
        <begin position="284"/>
        <end position="303"/>
    </location>
</feature>
<feature type="transmembrane region" description="Helical" evidence="7">
    <location>
        <begin position="95"/>
        <end position="116"/>
    </location>
</feature>
<evidence type="ECO:0000256" key="2">
    <source>
        <dbReference type="ARBA" id="ARBA00008335"/>
    </source>
</evidence>
<dbReference type="InterPro" id="IPR051788">
    <property type="entry name" value="MFS_Transporter"/>
</dbReference>
<dbReference type="InterPro" id="IPR011701">
    <property type="entry name" value="MFS"/>
</dbReference>
<feature type="transmembrane region" description="Helical" evidence="7">
    <location>
        <begin position="309"/>
        <end position="327"/>
    </location>
</feature>
<dbReference type="PROSITE" id="PS50850">
    <property type="entry name" value="MFS"/>
    <property type="match status" value="1"/>
</dbReference>
<keyword evidence="5 7" id="KW-1133">Transmembrane helix</keyword>
<dbReference type="Pfam" id="PF07690">
    <property type="entry name" value="MFS_1"/>
    <property type="match status" value="1"/>
</dbReference>
<dbReference type="Gene3D" id="1.20.1250.20">
    <property type="entry name" value="MFS general substrate transporter like domains"/>
    <property type="match status" value="1"/>
</dbReference>
<feature type="transmembrane region" description="Helical" evidence="7">
    <location>
        <begin position="71"/>
        <end position="89"/>
    </location>
</feature>
<evidence type="ECO:0000256" key="7">
    <source>
        <dbReference type="SAM" id="Phobius"/>
    </source>
</evidence>
<keyword evidence="6 7" id="KW-0472">Membrane</keyword>
<name>A0ABY5SAP9_9BACL</name>
<evidence type="ECO:0000256" key="1">
    <source>
        <dbReference type="ARBA" id="ARBA00004651"/>
    </source>
</evidence>
<feature type="transmembrane region" description="Helical" evidence="7">
    <location>
        <begin position="128"/>
        <end position="149"/>
    </location>
</feature>
<feature type="transmembrane region" description="Helical" evidence="7">
    <location>
        <begin position="256"/>
        <end position="277"/>
    </location>
</feature>
<comment type="similarity">
    <text evidence="2">Belongs to the major facilitator superfamily.</text>
</comment>
<sequence>MATWFLIIIYLAFISLGLPDSLLGSAWPVIWPDIGSSVGSAGIVSMIIAGGTIVSSLASGTMIKRLGTGRITLISCILTAGALLGFSMAPSMVWLVILAIPLGVGAGAVDAALNHYVADNYKAHHMNWLHCFWGVGATLGPIIMSAYIADHNSWRGGYAAVSIIQFTLVIILLVTLPLWKRVAAIRELERPHNDEHVESDKLQPEPTIKANLFRIKGVKPSLMAFLFYCGVESTVGLWGASYLVGARNITADTAALWISLYYGGITVGRLITGFITLKVPNRLLIRYGQMITIAGGIILLLPLPVSFSLLGFILIGLGLAPIYPGLLHETPARFGREHSARLMGYQMAVAYTGTTLLPPMFGLIATKTSLSLFPFAVLAFLIFMLLSAEKVNRILSKQVKVN</sequence>
<dbReference type="SUPFAM" id="SSF103473">
    <property type="entry name" value="MFS general substrate transporter"/>
    <property type="match status" value="1"/>
</dbReference>
<proteinExistence type="inferred from homology"/>
<dbReference type="PANTHER" id="PTHR23514:SF3">
    <property type="entry name" value="BYPASS OF STOP CODON PROTEIN 6"/>
    <property type="match status" value="1"/>
</dbReference>
<feature type="domain" description="Major facilitator superfamily (MFS) profile" evidence="8">
    <location>
        <begin position="5"/>
        <end position="391"/>
    </location>
</feature>
<comment type="subcellular location">
    <subcellularLocation>
        <location evidence="1">Cell membrane</location>
        <topology evidence="1">Multi-pass membrane protein</topology>
    </subcellularLocation>
</comment>
<evidence type="ECO:0000313" key="10">
    <source>
        <dbReference type="Proteomes" id="UP001057877"/>
    </source>
</evidence>
<evidence type="ECO:0000256" key="5">
    <source>
        <dbReference type="ARBA" id="ARBA00022989"/>
    </source>
</evidence>
<evidence type="ECO:0000259" key="8">
    <source>
        <dbReference type="PROSITE" id="PS50850"/>
    </source>
</evidence>
<gene>
    <name evidence="9" type="ORF">L1F29_03910</name>
</gene>
<dbReference type="InterPro" id="IPR020846">
    <property type="entry name" value="MFS_dom"/>
</dbReference>
<feature type="transmembrane region" description="Helical" evidence="7">
    <location>
        <begin position="34"/>
        <end position="59"/>
    </location>
</feature>
<keyword evidence="3" id="KW-0813">Transport</keyword>
<dbReference type="RefSeq" id="WP_258387084.1">
    <property type="nucleotide sequence ID" value="NZ_CP091430.1"/>
</dbReference>
<accession>A0ABY5SAP9</accession>
<keyword evidence="10" id="KW-1185">Reference proteome</keyword>
<feature type="transmembrane region" description="Helical" evidence="7">
    <location>
        <begin position="222"/>
        <end position="244"/>
    </location>
</feature>
<protein>
    <submittedName>
        <fullName evidence="9">MFS transporter</fullName>
    </submittedName>
</protein>
<dbReference type="Proteomes" id="UP001057877">
    <property type="component" value="Chromosome"/>
</dbReference>
<organism evidence="9 10">
    <name type="scientific">Paenibacillus spongiae</name>
    <dbReference type="NCBI Taxonomy" id="2909671"/>
    <lineage>
        <taxon>Bacteria</taxon>
        <taxon>Bacillati</taxon>
        <taxon>Bacillota</taxon>
        <taxon>Bacilli</taxon>
        <taxon>Bacillales</taxon>
        <taxon>Paenibacillaceae</taxon>
        <taxon>Paenibacillus</taxon>
    </lineage>
</organism>
<evidence type="ECO:0000256" key="3">
    <source>
        <dbReference type="ARBA" id="ARBA00022448"/>
    </source>
</evidence>
<keyword evidence="4 7" id="KW-0812">Transmembrane</keyword>
<dbReference type="InterPro" id="IPR036259">
    <property type="entry name" value="MFS_trans_sf"/>
</dbReference>
<evidence type="ECO:0000313" key="9">
    <source>
        <dbReference type="EMBL" id="UVI31021.1"/>
    </source>
</evidence>
<reference evidence="9" key="1">
    <citation type="submission" date="2022-01" db="EMBL/GenBank/DDBJ databases">
        <title>Paenibacillus spongiae sp. nov., isolated from marine sponge.</title>
        <authorList>
            <person name="Li Z."/>
            <person name="Zhang M."/>
        </authorList>
    </citation>
    <scope>NUCLEOTIDE SEQUENCE</scope>
    <source>
        <strain evidence="9">PHS-Z3</strain>
    </source>
</reference>
<feature type="transmembrane region" description="Helical" evidence="7">
    <location>
        <begin position="348"/>
        <end position="365"/>
    </location>
</feature>
<evidence type="ECO:0000256" key="4">
    <source>
        <dbReference type="ARBA" id="ARBA00022692"/>
    </source>
</evidence>
<evidence type="ECO:0000256" key="6">
    <source>
        <dbReference type="ARBA" id="ARBA00023136"/>
    </source>
</evidence>
<dbReference type="EMBL" id="CP091430">
    <property type="protein sequence ID" value="UVI31021.1"/>
    <property type="molecule type" value="Genomic_DNA"/>
</dbReference>